<organism evidence="1 2">
    <name type="scientific">Phocaeicola coprocola DSM 17136</name>
    <dbReference type="NCBI Taxonomy" id="470145"/>
    <lineage>
        <taxon>Bacteria</taxon>
        <taxon>Pseudomonadati</taxon>
        <taxon>Bacteroidota</taxon>
        <taxon>Bacteroidia</taxon>
        <taxon>Bacteroidales</taxon>
        <taxon>Bacteroidaceae</taxon>
        <taxon>Phocaeicola</taxon>
    </lineage>
</organism>
<dbReference type="HOGENOM" id="CLU_145867_0_0_10"/>
<dbReference type="STRING" id="470145.BACCOP_00739"/>
<gene>
    <name evidence="1" type="ORF">BACCOP_00739</name>
</gene>
<comment type="caution">
    <text evidence="1">The sequence shown here is derived from an EMBL/GenBank/DDBJ whole genome shotgun (WGS) entry which is preliminary data.</text>
</comment>
<protein>
    <submittedName>
        <fullName evidence="1">Uncharacterized protein</fullName>
    </submittedName>
</protein>
<name>B3JFT8_9BACT</name>
<dbReference type="eggNOG" id="ENOG502ZBK1">
    <property type="taxonomic scope" value="Bacteria"/>
</dbReference>
<dbReference type="AlphaFoldDB" id="B3JFT8"/>
<sequence>MAQAVPTAGKLGRMIYPPDQTSLDRQINHTSLQVVCRFHVSGNVPFPFRFLLFTDFSFEVFLSNLPPLPFTSIFAPFSGPHQAVIFVLGAKVTPGLDGKARSSLLFSEKISSPAGSILAEKLSQVMIISLQ</sequence>
<evidence type="ECO:0000313" key="2">
    <source>
        <dbReference type="Proteomes" id="UP000003146"/>
    </source>
</evidence>
<reference evidence="1 2" key="1">
    <citation type="submission" date="2008-04" db="EMBL/GenBank/DDBJ databases">
        <title>Draft genome sequence of Bacteroides coprocola (DSM 17136).</title>
        <authorList>
            <person name="Sudarsanam P."/>
            <person name="Ley R."/>
            <person name="Guruge J."/>
            <person name="Turnbaugh P.J."/>
            <person name="Mahowald M."/>
            <person name="Liep D."/>
            <person name="Gordon J."/>
        </authorList>
    </citation>
    <scope>NUCLEOTIDE SEQUENCE [LARGE SCALE GENOMIC DNA]</scope>
    <source>
        <strain evidence="1 2">DSM 17136</strain>
    </source>
</reference>
<evidence type="ECO:0000313" key="1">
    <source>
        <dbReference type="EMBL" id="EDV02171.1"/>
    </source>
</evidence>
<dbReference type="EMBL" id="ABIY02000059">
    <property type="protein sequence ID" value="EDV02171.1"/>
    <property type="molecule type" value="Genomic_DNA"/>
</dbReference>
<accession>B3JFT8</accession>
<dbReference type="Proteomes" id="UP000003146">
    <property type="component" value="Unassembled WGS sequence"/>
</dbReference>
<reference evidence="1 2" key="2">
    <citation type="submission" date="2008-04" db="EMBL/GenBank/DDBJ databases">
        <authorList>
            <person name="Fulton L."/>
            <person name="Clifton S."/>
            <person name="Fulton B."/>
            <person name="Xu J."/>
            <person name="Minx P."/>
            <person name="Pepin K.H."/>
            <person name="Johnson M."/>
            <person name="Thiruvilangam P."/>
            <person name="Bhonagiri V."/>
            <person name="Nash W.E."/>
            <person name="Mardis E.R."/>
            <person name="Wilson R.K."/>
        </authorList>
    </citation>
    <scope>NUCLEOTIDE SEQUENCE [LARGE SCALE GENOMIC DNA]</scope>
    <source>
        <strain evidence="1 2">DSM 17136</strain>
    </source>
</reference>
<proteinExistence type="predicted"/>